<dbReference type="SMART" id="SM00354">
    <property type="entry name" value="HTH_LACI"/>
    <property type="match status" value="1"/>
</dbReference>
<keyword evidence="3 6" id="KW-0238">DNA-binding</keyword>
<sequence>MVTSSRSPSARAAVRLADVAARAGVSRSVAGHVLHAAGGRNTRVGEATAARVVAVAEELGYRPNRAAQQLNGVRSKLLGALIAAESAQVHFERLLAIERVLRTHGYRLVVGHVDDASALSAYLDDFEDRAVEGLILVDQLPGEWIRPLARRLRDQPVVLCAGRSAFRGAYAIDVDRAAGVRQAVDHLVSRGRTDVGLVLENPVGTRPPARLRGFRSACEAHGLEPRTWAADLDRPVFDPDVIAAYAQDLVDTWVVPQGLDAVVAPDDLWAVRVVKALGHRRRRVPRDVAVVGFDNVPIARACTPELTTVDQDNPRLAELGASLLLEALGGAEGASGSRRRQVVVQPHLVVREST</sequence>
<evidence type="ECO:0000313" key="7">
    <source>
        <dbReference type="Proteomes" id="UP000579605"/>
    </source>
</evidence>
<dbReference type="InterPro" id="IPR028082">
    <property type="entry name" value="Peripla_BP_I"/>
</dbReference>
<dbReference type="PANTHER" id="PTHR30146:SF148">
    <property type="entry name" value="HTH-TYPE TRANSCRIPTIONAL REPRESSOR PURR-RELATED"/>
    <property type="match status" value="1"/>
</dbReference>
<feature type="domain" description="HTH lacI-type" evidence="5">
    <location>
        <begin position="14"/>
        <end position="72"/>
    </location>
</feature>
<gene>
    <name evidence="6" type="ORF">F4554_000399</name>
</gene>
<evidence type="ECO:0000259" key="5">
    <source>
        <dbReference type="PROSITE" id="PS50932"/>
    </source>
</evidence>
<dbReference type="Proteomes" id="UP000579605">
    <property type="component" value="Unassembled WGS sequence"/>
</dbReference>
<reference evidence="6 7" key="1">
    <citation type="submission" date="2020-07" db="EMBL/GenBank/DDBJ databases">
        <title>Sequencing the genomes of 1000 actinobacteria strains.</title>
        <authorList>
            <person name="Klenk H.-P."/>
        </authorList>
    </citation>
    <scope>NUCLEOTIDE SEQUENCE [LARGE SCALE GENOMIC DNA]</scope>
    <source>
        <strain evidence="6 7">DSM 18448</strain>
    </source>
</reference>
<name>A0A852Z4K5_9ACTN</name>
<dbReference type="Gene3D" id="1.10.260.40">
    <property type="entry name" value="lambda repressor-like DNA-binding domains"/>
    <property type="match status" value="1"/>
</dbReference>
<dbReference type="InterPro" id="IPR010982">
    <property type="entry name" value="Lambda_DNA-bd_dom_sf"/>
</dbReference>
<evidence type="ECO:0000256" key="3">
    <source>
        <dbReference type="ARBA" id="ARBA00023125"/>
    </source>
</evidence>
<dbReference type="SUPFAM" id="SSF47413">
    <property type="entry name" value="lambda repressor-like DNA-binding domains"/>
    <property type="match status" value="1"/>
</dbReference>
<dbReference type="InterPro" id="IPR000843">
    <property type="entry name" value="HTH_LacI"/>
</dbReference>
<dbReference type="GO" id="GO:0000976">
    <property type="term" value="F:transcription cis-regulatory region binding"/>
    <property type="evidence" value="ECO:0007669"/>
    <property type="project" value="TreeGrafter"/>
</dbReference>
<keyword evidence="1" id="KW-0678">Repressor</keyword>
<dbReference type="InterPro" id="IPR046335">
    <property type="entry name" value="LacI/GalR-like_sensor"/>
</dbReference>
<comment type="caution">
    <text evidence="6">The sequence shown here is derived from an EMBL/GenBank/DDBJ whole genome shotgun (WGS) entry which is preliminary data.</text>
</comment>
<proteinExistence type="predicted"/>
<evidence type="ECO:0000313" key="6">
    <source>
        <dbReference type="EMBL" id="NYH87761.1"/>
    </source>
</evidence>
<dbReference type="GO" id="GO:0003700">
    <property type="term" value="F:DNA-binding transcription factor activity"/>
    <property type="evidence" value="ECO:0007669"/>
    <property type="project" value="TreeGrafter"/>
</dbReference>
<evidence type="ECO:0000256" key="4">
    <source>
        <dbReference type="ARBA" id="ARBA00023163"/>
    </source>
</evidence>
<accession>A0A852Z4K5</accession>
<dbReference type="Pfam" id="PF13377">
    <property type="entry name" value="Peripla_BP_3"/>
    <property type="match status" value="1"/>
</dbReference>
<keyword evidence="4" id="KW-0804">Transcription</keyword>
<evidence type="ECO:0000256" key="1">
    <source>
        <dbReference type="ARBA" id="ARBA00022491"/>
    </source>
</evidence>
<dbReference type="PANTHER" id="PTHR30146">
    <property type="entry name" value="LACI-RELATED TRANSCRIPTIONAL REPRESSOR"/>
    <property type="match status" value="1"/>
</dbReference>
<evidence type="ECO:0000256" key="2">
    <source>
        <dbReference type="ARBA" id="ARBA00023015"/>
    </source>
</evidence>
<dbReference type="AlphaFoldDB" id="A0A852Z4K5"/>
<protein>
    <submittedName>
        <fullName evidence="6">DNA-binding LacI/PurR family transcriptional regulator</fullName>
    </submittedName>
</protein>
<dbReference type="PROSITE" id="PS50932">
    <property type="entry name" value="HTH_LACI_2"/>
    <property type="match status" value="1"/>
</dbReference>
<keyword evidence="7" id="KW-1185">Reference proteome</keyword>
<dbReference type="Gene3D" id="3.40.50.2300">
    <property type="match status" value="2"/>
</dbReference>
<organism evidence="6 7">
    <name type="scientific">Actinopolymorpha rutila</name>
    <dbReference type="NCBI Taxonomy" id="446787"/>
    <lineage>
        <taxon>Bacteria</taxon>
        <taxon>Bacillati</taxon>
        <taxon>Actinomycetota</taxon>
        <taxon>Actinomycetes</taxon>
        <taxon>Propionibacteriales</taxon>
        <taxon>Actinopolymorphaceae</taxon>
        <taxon>Actinopolymorpha</taxon>
    </lineage>
</organism>
<keyword evidence="2" id="KW-0805">Transcription regulation</keyword>
<dbReference type="EMBL" id="JACBZH010000001">
    <property type="protein sequence ID" value="NYH87761.1"/>
    <property type="molecule type" value="Genomic_DNA"/>
</dbReference>
<dbReference type="RefSeq" id="WP_179785779.1">
    <property type="nucleotide sequence ID" value="NZ_BAAARR010000034.1"/>
</dbReference>
<dbReference type="SUPFAM" id="SSF53822">
    <property type="entry name" value="Periplasmic binding protein-like I"/>
    <property type="match status" value="1"/>
</dbReference>
<dbReference type="CDD" id="cd06267">
    <property type="entry name" value="PBP1_LacI_sugar_binding-like"/>
    <property type="match status" value="1"/>
</dbReference>
<dbReference type="Pfam" id="PF00356">
    <property type="entry name" value="LacI"/>
    <property type="match status" value="1"/>
</dbReference>